<dbReference type="PANTHER" id="PTHR33705:SF2">
    <property type="entry name" value="PHOSPHOCARRIER PROTEIN NPR"/>
    <property type="match status" value="1"/>
</dbReference>
<dbReference type="GO" id="GO:0009401">
    <property type="term" value="P:phosphoenolpyruvate-dependent sugar phosphotransferase system"/>
    <property type="evidence" value="ECO:0007669"/>
    <property type="project" value="UniProtKB-KW"/>
</dbReference>
<evidence type="ECO:0000259" key="5">
    <source>
        <dbReference type="PROSITE" id="PS51350"/>
    </source>
</evidence>
<comment type="subcellular location">
    <subcellularLocation>
        <location evidence="1">Cytoplasm</location>
    </subcellularLocation>
</comment>
<proteinExistence type="inferred from homology"/>
<evidence type="ECO:0000256" key="4">
    <source>
        <dbReference type="ARBA" id="ARBA00022683"/>
    </source>
</evidence>
<dbReference type="CDD" id="cd00367">
    <property type="entry name" value="PTS-HPr_like"/>
    <property type="match status" value="1"/>
</dbReference>
<dbReference type="SUPFAM" id="SSF55594">
    <property type="entry name" value="HPr-like"/>
    <property type="match status" value="1"/>
</dbReference>
<comment type="similarity">
    <text evidence="2">Belongs to the HPr family.</text>
</comment>
<dbReference type="InterPro" id="IPR035895">
    <property type="entry name" value="HPr-like_sf"/>
</dbReference>
<evidence type="ECO:0000256" key="1">
    <source>
        <dbReference type="ARBA" id="ARBA00004496"/>
    </source>
</evidence>
<dbReference type="InterPro" id="IPR001020">
    <property type="entry name" value="PTS_HPr_His_P_site"/>
</dbReference>
<feature type="domain" description="HPr" evidence="5">
    <location>
        <begin position="13"/>
        <end position="100"/>
    </location>
</feature>
<dbReference type="NCBIfam" id="TIGR01003">
    <property type="entry name" value="PTS_HPr_family"/>
    <property type="match status" value="1"/>
</dbReference>
<evidence type="ECO:0000313" key="6">
    <source>
        <dbReference type="EMBL" id="MCP1673898.1"/>
    </source>
</evidence>
<keyword evidence="3" id="KW-0963">Cytoplasm</keyword>
<keyword evidence="4" id="KW-0598">Phosphotransferase system</keyword>
<evidence type="ECO:0000256" key="2">
    <source>
        <dbReference type="ARBA" id="ARBA00010736"/>
    </source>
</evidence>
<dbReference type="Gene3D" id="3.30.1340.10">
    <property type="entry name" value="HPr-like"/>
    <property type="match status" value="1"/>
</dbReference>
<evidence type="ECO:0000313" key="7">
    <source>
        <dbReference type="Proteomes" id="UP001205843"/>
    </source>
</evidence>
<dbReference type="GO" id="GO:0005737">
    <property type="term" value="C:cytoplasm"/>
    <property type="evidence" value="ECO:0007669"/>
    <property type="project" value="UniProtKB-SubCell"/>
</dbReference>
<protein>
    <submittedName>
        <fullName evidence="6">Phosphocarrier protein</fullName>
    </submittedName>
</protein>
<dbReference type="EMBL" id="JALJXV010000002">
    <property type="protein sequence ID" value="MCP1673898.1"/>
    <property type="molecule type" value="Genomic_DNA"/>
</dbReference>
<dbReference type="Pfam" id="PF00381">
    <property type="entry name" value="PTS-HPr"/>
    <property type="match status" value="1"/>
</dbReference>
<keyword evidence="7" id="KW-1185">Reference proteome</keyword>
<dbReference type="Proteomes" id="UP001205843">
    <property type="component" value="Unassembled WGS sequence"/>
</dbReference>
<dbReference type="PRINTS" id="PR00107">
    <property type="entry name" value="PHOSPHOCPHPR"/>
</dbReference>
<sequence>MNEQAAGDSAGKLQRREITIINKLGLHARAAARFVAIASGFDSQVRVIRGNRTVNGKSIMGVMMLAAARGTTLLVEAEGDDASAALDAIEALVKNRFEEQE</sequence>
<evidence type="ECO:0000256" key="3">
    <source>
        <dbReference type="ARBA" id="ARBA00022490"/>
    </source>
</evidence>
<gene>
    <name evidence="6" type="ORF">J2T57_000997</name>
</gene>
<accession>A0AAE3G2F3</accession>
<name>A0AAE3G2F3_9GAMM</name>
<dbReference type="InterPro" id="IPR000032">
    <property type="entry name" value="HPr-like"/>
</dbReference>
<reference evidence="6" key="1">
    <citation type="submission" date="2022-03" db="EMBL/GenBank/DDBJ databases">
        <title>Genomic Encyclopedia of Type Strains, Phase III (KMG-III): the genomes of soil and plant-associated and newly described type strains.</title>
        <authorList>
            <person name="Whitman W."/>
        </authorList>
    </citation>
    <scope>NUCLEOTIDE SEQUENCE</scope>
    <source>
        <strain evidence="6">ANL 6-2</strain>
    </source>
</reference>
<comment type="caution">
    <text evidence="6">The sequence shown here is derived from an EMBL/GenBank/DDBJ whole genome shotgun (WGS) entry which is preliminary data.</text>
</comment>
<dbReference type="PROSITE" id="PS51350">
    <property type="entry name" value="PTS_HPR_DOM"/>
    <property type="match status" value="1"/>
</dbReference>
<dbReference type="PROSITE" id="PS00369">
    <property type="entry name" value="PTS_HPR_HIS"/>
    <property type="match status" value="1"/>
</dbReference>
<dbReference type="InterPro" id="IPR050399">
    <property type="entry name" value="HPr"/>
</dbReference>
<dbReference type="PANTHER" id="PTHR33705">
    <property type="entry name" value="PHOSPHOCARRIER PROTEIN HPR"/>
    <property type="match status" value="1"/>
</dbReference>
<organism evidence="6 7">
    <name type="scientific">Natronocella acetinitrilica</name>
    <dbReference type="NCBI Taxonomy" id="414046"/>
    <lineage>
        <taxon>Bacteria</taxon>
        <taxon>Pseudomonadati</taxon>
        <taxon>Pseudomonadota</taxon>
        <taxon>Gammaproteobacteria</taxon>
        <taxon>Chromatiales</taxon>
        <taxon>Ectothiorhodospiraceae</taxon>
        <taxon>Natronocella</taxon>
    </lineage>
</organism>
<dbReference type="AlphaFoldDB" id="A0AAE3G2F3"/>